<reference evidence="8" key="1">
    <citation type="journal article" date="2015" name="Proc. Natl. Acad. Sci. U.S.A.">
        <title>Genome sequence of the Asian Tiger mosquito, Aedes albopictus, reveals insights into its biology, genetics, and evolution.</title>
        <authorList>
            <person name="Chen X.G."/>
            <person name="Jiang X."/>
            <person name="Gu J."/>
            <person name="Xu M."/>
            <person name="Wu Y."/>
            <person name="Deng Y."/>
            <person name="Zhang C."/>
            <person name="Bonizzoni M."/>
            <person name="Dermauw W."/>
            <person name="Vontas J."/>
            <person name="Armbruster P."/>
            <person name="Huang X."/>
            <person name="Yang Y."/>
            <person name="Zhang H."/>
            <person name="He W."/>
            <person name="Peng H."/>
            <person name="Liu Y."/>
            <person name="Wu K."/>
            <person name="Chen J."/>
            <person name="Lirakis M."/>
            <person name="Topalis P."/>
            <person name="Van Leeuwen T."/>
            <person name="Hall A.B."/>
            <person name="Jiang X."/>
            <person name="Thorpe C."/>
            <person name="Mueller R.L."/>
            <person name="Sun C."/>
            <person name="Waterhouse R.M."/>
            <person name="Yan G."/>
            <person name="Tu Z.J."/>
            <person name="Fang X."/>
            <person name="James A.A."/>
        </authorList>
    </citation>
    <scope>NUCLEOTIDE SEQUENCE [LARGE SCALE GENOMIC DNA]</scope>
    <source>
        <strain evidence="8">Foshan</strain>
    </source>
</reference>
<feature type="region of interest" description="Disordered" evidence="6">
    <location>
        <begin position="1"/>
        <end position="89"/>
    </location>
</feature>
<evidence type="ECO:0000256" key="5">
    <source>
        <dbReference type="ARBA" id="ARBA00033202"/>
    </source>
</evidence>
<dbReference type="Pfam" id="PF05091">
    <property type="entry name" value="eIF-3_zeta"/>
    <property type="match status" value="6"/>
</dbReference>
<accession>A0ABM1YB93</accession>
<evidence type="ECO:0000256" key="1">
    <source>
        <dbReference type="ARBA" id="ARBA00022490"/>
    </source>
</evidence>
<evidence type="ECO:0000256" key="2">
    <source>
        <dbReference type="ARBA" id="ARBA00022540"/>
    </source>
</evidence>
<keyword evidence="4" id="KW-0648">Protein biosynthesis</keyword>
<dbReference type="Proteomes" id="UP000069940">
    <property type="component" value="Unassembled WGS sequence"/>
</dbReference>
<feature type="region of interest" description="Disordered" evidence="6">
    <location>
        <begin position="490"/>
        <end position="548"/>
    </location>
</feature>
<feature type="compositionally biased region" description="Basic and acidic residues" evidence="6">
    <location>
        <begin position="59"/>
        <end position="69"/>
    </location>
</feature>
<organism evidence="7 8">
    <name type="scientific">Aedes albopictus</name>
    <name type="common">Asian tiger mosquito</name>
    <name type="synonym">Stegomyia albopicta</name>
    <dbReference type="NCBI Taxonomy" id="7160"/>
    <lineage>
        <taxon>Eukaryota</taxon>
        <taxon>Metazoa</taxon>
        <taxon>Ecdysozoa</taxon>
        <taxon>Arthropoda</taxon>
        <taxon>Hexapoda</taxon>
        <taxon>Insecta</taxon>
        <taxon>Pterygota</taxon>
        <taxon>Neoptera</taxon>
        <taxon>Endopterygota</taxon>
        <taxon>Diptera</taxon>
        <taxon>Nematocera</taxon>
        <taxon>Culicoidea</taxon>
        <taxon>Culicidae</taxon>
        <taxon>Culicinae</taxon>
        <taxon>Aedini</taxon>
        <taxon>Aedes</taxon>
        <taxon>Stegomyia</taxon>
    </lineage>
</organism>
<dbReference type="InterPro" id="IPR007783">
    <property type="entry name" value="eIF3d"/>
</dbReference>
<feature type="region of interest" description="Disordered" evidence="6">
    <location>
        <begin position="262"/>
        <end position="283"/>
    </location>
</feature>
<proteinExistence type="predicted"/>
<sequence length="957" mass="103323">MSKNATKRGNQHHNTTRKWSTRPPSKISDAPNAVGSDRITVEGNKNFSWLSKPSLPNDGKGKDVTDRVQNKRPIQHTVTTNDGPVIRPVPKSHGNVYTTGAILATSMCGARSNYSWDIVIEKIGNHLSMTKHDNTELTVNETSILRYMLDSCMKQKDGKYIVKKDPNKPMIRLYDILDNSSVSNGEAMEVYDDAAFHANGPPRATSEAVTVAANAAAAAAATGATISAAMERGTAVAATIPSIDRESAGRGGVQAEVMRTLSKQSTKKRDQHRGTTLGVRPPPKVRNALAAVNPDRVTVGVRDFSHLSKPSLPNVDKSNDITTCATDTKMYDRVNVQNKTAPQQRVDKFFLTASTVDERITIVPKIYVKVHTTGAVLVTLMCCANFSCDIFIKKIGDKLFMGKDDHTKLSVNGIGIMRCIIDNCVKQKDGIYLVKKESGKPMIRLYDIPDSTLESNGKEIKGNDGEEFRTNRPLAVTVAANVATTAATAGATTSAAMKPATAGAIPSTDRERAGRGGVQAGAMRTLSKQSTKKRDQRPGTTLGVRPPPKIRDVLTAVNPERVTVVERDFPRLSKPSLPNVEKGNAITTSANDTKTYDRVSVQNEIAPQQRMDKFFLIPSTVDERITLVPKIYGKVHTTGAVLATLMCCTNFSCDIFIKKIGDKLFMAKDDQTKLSVNGIGILRCIIDNCVKQKDGIYLVKKESGKPMIRLYNIPDSTLESNGKEMEGNDGEAFRTIGPLAVTVAANVATTAATAGATTSAAMKPATAGAIPLTDLQRAGCGGGPLRTLSKNSTKERDQRRGTILRPPPKIRDALAAANPDRVTVEEGDFPCLSKLSLLSTAPVATGKTSAATKSATSAAASKFRPPSILKERSAEEIRQYMESQAKKWLKGGRVATAANSSGSSQQDRCGGSVYRLSHGEGDIQEYYVASIVEVSKNHYFQDIAVTGPITFEFFEIE</sequence>
<keyword evidence="8" id="KW-1185">Reference proteome</keyword>
<dbReference type="EnsemblMetazoa" id="AALFPA23_007554.R10054">
    <property type="protein sequence ID" value="AALFPA23_007554.P10054"/>
    <property type="gene ID" value="AALFPA23_007554"/>
</dbReference>
<feature type="region of interest" description="Disordered" evidence="6">
    <location>
        <begin position="781"/>
        <end position="808"/>
    </location>
</feature>
<dbReference type="PANTHER" id="PTHR12399">
    <property type="entry name" value="EUKARYOTIC TRANSLATION INITIATION FACTOR 3 SUBUNIT 7"/>
    <property type="match status" value="1"/>
</dbReference>
<dbReference type="GeneID" id="109425383"/>
<evidence type="ECO:0000313" key="8">
    <source>
        <dbReference type="Proteomes" id="UP000069940"/>
    </source>
</evidence>
<dbReference type="RefSeq" id="XP_062702407.1">
    <property type="nucleotide sequence ID" value="XM_062846423.1"/>
</dbReference>
<evidence type="ECO:0000313" key="7">
    <source>
        <dbReference type="EnsemblMetazoa" id="AALFPA23_007554.P10054"/>
    </source>
</evidence>
<feature type="compositionally biased region" description="Basic residues" evidence="6">
    <location>
        <begin position="1"/>
        <end position="20"/>
    </location>
</feature>
<keyword evidence="2" id="KW-0396">Initiation factor</keyword>
<evidence type="ECO:0000256" key="3">
    <source>
        <dbReference type="ARBA" id="ARBA00022884"/>
    </source>
</evidence>
<protein>
    <recommendedName>
        <fullName evidence="5">Eukaryotic translation initiation factor 3 subunit p66</fullName>
    </recommendedName>
</protein>
<keyword evidence="3" id="KW-0694">RNA-binding</keyword>
<name>A0ABM1YB93_AEDAL</name>
<evidence type="ECO:0000256" key="4">
    <source>
        <dbReference type="ARBA" id="ARBA00022917"/>
    </source>
</evidence>
<keyword evidence="1" id="KW-0963">Cytoplasm</keyword>
<evidence type="ECO:0000256" key="6">
    <source>
        <dbReference type="SAM" id="MobiDB-lite"/>
    </source>
</evidence>
<reference evidence="7" key="2">
    <citation type="submission" date="2025-05" db="UniProtKB">
        <authorList>
            <consortium name="EnsemblMetazoa"/>
        </authorList>
    </citation>
    <scope>IDENTIFICATION</scope>
    <source>
        <strain evidence="7">Foshan</strain>
    </source>
</reference>
<dbReference type="PANTHER" id="PTHR12399:SF0">
    <property type="entry name" value="EUKARYOTIC TRANSLATION INITIATION FACTOR 3 SUBUNIT D"/>
    <property type="match status" value="1"/>
</dbReference>